<proteinExistence type="predicted"/>
<evidence type="ECO:0000256" key="1">
    <source>
        <dbReference type="SAM" id="SignalP"/>
    </source>
</evidence>
<organism evidence="2 3">
    <name type="scientific">Arenibacter algicola</name>
    <dbReference type="NCBI Taxonomy" id="616991"/>
    <lineage>
        <taxon>Bacteria</taxon>
        <taxon>Pseudomonadati</taxon>
        <taxon>Bacteroidota</taxon>
        <taxon>Flavobacteriia</taxon>
        <taxon>Flavobacteriales</taxon>
        <taxon>Flavobacteriaceae</taxon>
        <taxon>Arenibacter</taxon>
    </lineage>
</organism>
<dbReference type="EMBL" id="CP022515">
    <property type="protein sequence ID" value="ASO07431.1"/>
    <property type="molecule type" value="Genomic_DNA"/>
</dbReference>
<evidence type="ECO:0000313" key="2">
    <source>
        <dbReference type="EMBL" id="ASO07431.1"/>
    </source>
</evidence>
<dbReference type="KEGG" id="aalg:AREALGSMS7_04025"/>
<feature type="signal peptide" evidence="1">
    <location>
        <begin position="1"/>
        <end position="19"/>
    </location>
</feature>
<reference evidence="2 3" key="1">
    <citation type="submission" date="2017-07" db="EMBL/GenBank/DDBJ databases">
        <title>Genome Sequence of Arenibacter algicola Strain SMS7 Isolated from a culture of the Diatom Skeletonema marinoi.</title>
        <authorList>
            <person name="Topel M."/>
            <person name="Pinder M.I.M."/>
            <person name="Johansson O.N."/>
            <person name="Kourtchenko O."/>
            <person name="Godhe A."/>
            <person name="Clarke A.K."/>
        </authorList>
    </citation>
    <scope>NUCLEOTIDE SEQUENCE [LARGE SCALE GENOMIC DNA]</scope>
    <source>
        <strain evidence="2 3">SMS7</strain>
    </source>
</reference>
<keyword evidence="1" id="KW-0732">Signal</keyword>
<name>A0A221V2S2_9FLAO</name>
<dbReference type="RefSeq" id="WP_093979699.1">
    <property type="nucleotide sequence ID" value="NZ_CP022515.1"/>
</dbReference>
<dbReference type="Proteomes" id="UP000204551">
    <property type="component" value="Chromosome"/>
</dbReference>
<protein>
    <submittedName>
        <fullName evidence="2">Uncharacterized protein</fullName>
    </submittedName>
</protein>
<sequence>MNKIITVIAAFLLANISMGQEVSAMEKSKKDLIEIKQIINVTDDQYQYIETLLIYYYNNGGGVNLEANANTQIAKNVHEKIRAKLSSKDFETLYEEWLKTTVK</sequence>
<evidence type="ECO:0000313" key="3">
    <source>
        <dbReference type="Proteomes" id="UP000204551"/>
    </source>
</evidence>
<feature type="chain" id="PRO_5012284803" evidence="1">
    <location>
        <begin position="20"/>
        <end position="103"/>
    </location>
</feature>
<gene>
    <name evidence="2" type="ORF">AREALGSMS7_04025</name>
</gene>
<dbReference type="AlphaFoldDB" id="A0A221V2S2"/>
<accession>A0A221V2S2</accession>